<feature type="compositionally biased region" description="Basic and acidic residues" evidence="2">
    <location>
        <begin position="1"/>
        <end position="14"/>
    </location>
</feature>
<proteinExistence type="predicted"/>
<keyword evidence="4" id="KW-1185">Reference proteome</keyword>
<organism evidence="3 4">
    <name type="scientific">Euplotes crassus</name>
    <dbReference type="NCBI Taxonomy" id="5936"/>
    <lineage>
        <taxon>Eukaryota</taxon>
        <taxon>Sar</taxon>
        <taxon>Alveolata</taxon>
        <taxon>Ciliophora</taxon>
        <taxon>Intramacronucleata</taxon>
        <taxon>Spirotrichea</taxon>
        <taxon>Hypotrichia</taxon>
        <taxon>Euplotida</taxon>
        <taxon>Euplotidae</taxon>
        <taxon>Moneuplotes</taxon>
    </lineage>
</organism>
<reference evidence="3" key="1">
    <citation type="submission" date="2023-07" db="EMBL/GenBank/DDBJ databases">
        <authorList>
            <consortium name="AG Swart"/>
            <person name="Singh M."/>
            <person name="Singh A."/>
            <person name="Seah K."/>
            <person name="Emmerich C."/>
        </authorList>
    </citation>
    <scope>NUCLEOTIDE SEQUENCE</scope>
    <source>
        <strain evidence="3">DP1</strain>
    </source>
</reference>
<sequence>MAKQEGDSKFEQMRSRRHMLSNLPSKTPVKRDSNLIGGTKPVKARPMKRPSVNPPIPAMTQQPLITKTTQKPKKLEIDTFKQCFGINKGNGETEYIPKKPPTLMGARHKNSFSTGMTFNNDRFALGNSMQKLDGIPKKKDRDYLNVRDIEGASSKIKSYIINKIQGKKSEVDRFNNSSSTLGNGMRYEPSENGNERTFDTKRFMRVDDIPGARPKDNHSITDLEKDMILSNDQMVEHVYQNSSYYKKQRERQGRLPFTRRINKGMNKIDKSLITTMDPYTGEKPANPYMNFPSSERPNERLRKNLERLEEEIEAEKNNLTGLRSKRINANSHKLGLNKEQEAQLRNLKQVQEKNHEKYSRDKREKLNNSINRTIEYAQDSGNMNAYQPKISSTPQKIQSKRETRLREFQIRSQRKQGNAEKLLGINTTTKFNDFSPQREGNRAINLMNLSNQLDNRNVQKHVGAKLELGNEPGHTTYNANFFRQKSTEPGHFYPNKHTLIKPQDPKLGTQKEFVRGTFIGGSSNDFNLNKVKINPITGVLSPLNKGSVL</sequence>
<evidence type="ECO:0000256" key="2">
    <source>
        <dbReference type="SAM" id="MobiDB-lite"/>
    </source>
</evidence>
<feature type="region of interest" description="Disordered" evidence="2">
    <location>
        <begin position="173"/>
        <end position="195"/>
    </location>
</feature>
<gene>
    <name evidence="3" type="ORF">ECRASSUSDP1_LOCUS2570</name>
</gene>
<dbReference type="AlphaFoldDB" id="A0AAD1X8E7"/>
<evidence type="ECO:0000313" key="4">
    <source>
        <dbReference type="Proteomes" id="UP001295684"/>
    </source>
</evidence>
<feature type="region of interest" description="Disordered" evidence="2">
    <location>
        <begin position="1"/>
        <end position="59"/>
    </location>
</feature>
<evidence type="ECO:0000256" key="1">
    <source>
        <dbReference type="SAM" id="Coils"/>
    </source>
</evidence>
<dbReference type="EMBL" id="CAMPGE010002455">
    <property type="protein sequence ID" value="CAI2361260.1"/>
    <property type="molecule type" value="Genomic_DNA"/>
</dbReference>
<keyword evidence="1" id="KW-0175">Coiled coil</keyword>
<protein>
    <submittedName>
        <fullName evidence="3">Uncharacterized protein</fullName>
    </submittedName>
</protein>
<dbReference type="Proteomes" id="UP001295684">
    <property type="component" value="Unassembled WGS sequence"/>
</dbReference>
<comment type="caution">
    <text evidence="3">The sequence shown here is derived from an EMBL/GenBank/DDBJ whole genome shotgun (WGS) entry which is preliminary data.</text>
</comment>
<feature type="coiled-coil region" evidence="1">
    <location>
        <begin position="298"/>
        <end position="357"/>
    </location>
</feature>
<accession>A0AAD1X8E7</accession>
<evidence type="ECO:0000313" key="3">
    <source>
        <dbReference type="EMBL" id="CAI2361260.1"/>
    </source>
</evidence>
<name>A0AAD1X8E7_EUPCR</name>